<dbReference type="AlphaFoldDB" id="A0A6B9ZQ99"/>
<dbReference type="EMBL" id="CP048113">
    <property type="protein sequence ID" value="QHS63545.1"/>
    <property type="molecule type" value="Genomic_DNA"/>
</dbReference>
<dbReference type="RefSeq" id="WP_162335261.1">
    <property type="nucleotide sequence ID" value="NZ_CP048113.1"/>
</dbReference>
<protein>
    <recommendedName>
        <fullName evidence="3">RHS repeat-associated core domain-containing protein</fullName>
    </recommendedName>
</protein>
<gene>
    <name evidence="1" type="ORF">GWR21_29370</name>
</gene>
<evidence type="ECO:0000313" key="2">
    <source>
        <dbReference type="Proteomes" id="UP000476411"/>
    </source>
</evidence>
<sequence length="207" mass="23513">MTRTHVGTGAPNFLFRYDKYNRLTDIIGAYSGNVTFETWHHYVYNNNSYSDALRPVTDTTYTFGVIGTGPLPEQIFHGVRYTDFTYDRYGRIIVAREVDIRPIPDTRELRYYYNAAGNLIALATTYPQGIDSINLVAYDNKINPHQTHPIWQLIDRNYSVNNPFTAVAYNNFGLPTVIGGKESAGEFLGYDFIGELTIDYNCHGSGH</sequence>
<organism evidence="1 2">
    <name type="scientific">Chitinophaga agri</name>
    <dbReference type="NCBI Taxonomy" id="2703787"/>
    <lineage>
        <taxon>Bacteria</taxon>
        <taxon>Pseudomonadati</taxon>
        <taxon>Bacteroidota</taxon>
        <taxon>Chitinophagia</taxon>
        <taxon>Chitinophagales</taxon>
        <taxon>Chitinophagaceae</taxon>
        <taxon>Chitinophaga</taxon>
    </lineage>
</organism>
<proteinExistence type="predicted"/>
<keyword evidence="2" id="KW-1185">Reference proteome</keyword>
<accession>A0A6B9ZQ99</accession>
<evidence type="ECO:0008006" key="3">
    <source>
        <dbReference type="Google" id="ProtNLM"/>
    </source>
</evidence>
<name>A0A6B9ZQ99_9BACT</name>
<dbReference type="KEGG" id="chih:GWR21_29370"/>
<reference evidence="1 2" key="1">
    <citation type="submission" date="2020-01" db="EMBL/GenBank/DDBJ databases">
        <title>Complete genome sequence of Chitinophaga sp. H33E-04 isolated from quinoa roots.</title>
        <authorList>
            <person name="Weon H.-Y."/>
            <person name="Lee S.A."/>
        </authorList>
    </citation>
    <scope>NUCLEOTIDE SEQUENCE [LARGE SCALE GENOMIC DNA]</scope>
    <source>
        <strain evidence="1 2">H33E-04</strain>
    </source>
</reference>
<evidence type="ECO:0000313" key="1">
    <source>
        <dbReference type="EMBL" id="QHS63545.1"/>
    </source>
</evidence>
<dbReference type="Proteomes" id="UP000476411">
    <property type="component" value="Chromosome"/>
</dbReference>